<keyword evidence="5" id="KW-0732">Signal</keyword>
<feature type="domain" description="Lipase" evidence="6">
    <location>
        <begin position="51"/>
        <end position="391"/>
    </location>
</feature>
<evidence type="ECO:0000256" key="5">
    <source>
        <dbReference type="SAM" id="SignalP"/>
    </source>
</evidence>
<dbReference type="InterPro" id="IPR013818">
    <property type="entry name" value="Lipase"/>
</dbReference>
<dbReference type="PANTHER" id="PTHR11610:SF186">
    <property type="entry name" value="FI22312P1"/>
    <property type="match status" value="1"/>
</dbReference>
<sequence>MVSLEIFIDIILSVALWPRGSTQPLTEMSTRNISWGVKAADDVGCFTVPRKISPLKKSPESPESVGTTFLLFTRKNGNIINHAETLNIDDAQIIASGSQQSMLESDFDIRRPVKMIIHGFRGSGKDRGALSGVDALLNLGDMNVITVDWEKGAAGPSYSQAVANTELVGRQTGLLLVDMVALGVRPSDIHMIGFSLGAHVAACAAHIVLTRLLVKVGRITGLDPASPIFRSKLLLEPERKLDKNDAEFVDVIHTDGSPVWTDGFGLLQPLGHVDFFPNGGREQPGCSDGRASVVVSHFERSLDVDIACSHVRAWRLFVESLTQRPGGCQFMAYPCHAGLSSFMQGNCYPSLQKCGGEIGTYAHSCGMMGIGADRSRGRGALYLVTRDSSPYCGEQLRATVMVSEKTHNTRGILHMVLTHGNSSTNFRIQCEFLDVVQGGRRMWGLAAADYGTLGPSVTPTVQATLGYQSLSFQAVTTTTPDAEHDGETPLSPKLYLDQVSIADSHGNSWNYCGKDTLLEDKNLTYIDEVTVTLTMSSCSP</sequence>
<name>A0A6L2PRM2_COPFO</name>
<evidence type="ECO:0000256" key="4">
    <source>
        <dbReference type="RuleBase" id="RU004262"/>
    </source>
</evidence>
<keyword evidence="8" id="KW-1185">Reference proteome</keyword>
<evidence type="ECO:0000256" key="2">
    <source>
        <dbReference type="ARBA" id="ARBA00010701"/>
    </source>
</evidence>
<dbReference type="Pfam" id="PF00151">
    <property type="entry name" value="Lipase"/>
    <property type="match status" value="1"/>
</dbReference>
<evidence type="ECO:0000313" key="8">
    <source>
        <dbReference type="Proteomes" id="UP000502823"/>
    </source>
</evidence>
<accession>A0A6L2PRM2</accession>
<dbReference type="GO" id="GO:0016298">
    <property type="term" value="F:lipase activity"/>
    <property type="evidence" value="ECO:0007669"/>
    <property type="project" value="InterPro"/>
</dbReference>
<proteinExistence type="inferred from homology"/>
<evidence type="ECO:0000313" key="7">
    <source>
        <dbReference type="EMBL" id="GFG33832.1"/>
    </source>
</evidence>
<dbReference type="InterPro" id="IPR000734">
    <property type="entry name" value="TAG_lipase"/>
</dbReference>
<dbReference type="InParanoid" id="A0A6L2PRM2"/>
<reference evidence="8" key="1">
    <citation type="submission" date="2020-01" db="EMBL/GenBank/DDBJ databases">
        <title>Draft genome sequence of the Termite Coptotermes fromosanus.</title>
        <authorList>
            <person name="Itakura S."/>
            <person name="Yosikawa Y."/>
            <person name="Umezawa K."/>
        </authorList>
    </citation>
    <scope>NUCLEOTIDE SEQUENCE [LARGE SCALE GENOMIC DNA]</scope>
</reference>
<evidence type="ECO:0000259" key="6">
    <source>
        <dbReference type="Pfam" id="PF00151"/>
    </source>
</evidence>
<dbReference type="Proteomes" id="UP000502823">
    <property type="component" value="Unassembled WGS sequence"/>
</dbReference>
<dbReference type="GO" id="GO:0005615">
    <property type="term" value="C:extracellular space"/>
    <property type="evidence" value="ECO:0007669"/>
    <property type="project" value="TreeGrafter"/>
</dbReference>
<feature type="signal peptide" evidence="5">
    <location>
        <begin position="1"/>
        <end position="22"/>
    </location>
</feature>
<evidence type="ECO:0000256" key="1">
    <source>
        <dbReference type="ARBA" id="ARBA00004613"/>
    </source>
</evidence>
<feature type="chain" id="PRO_5027105800" description="Lipase domain-containing protein" evidence="5">
    <location>
        <begin position="23"/>
        <end position="540"/>
    </location>
</feature>
<dbReference type="EMBL" id="BLKM01008479">
    <property type="protein sequence ID" value="GFG33832.1"/>
    <property type="molecule type" value="Genomic_DNA"/>
</dbReference>
<dbReference type="InterPro" id="IPR029058">
    <property type="entry name" value="AB_hydrolase_fold"/>
</dbReference>
<evidence type="ECO:0000256" key="3">
    <source>
        <dbReference type="ARBA" id="ARBA00022525"/>
    </source>
</evidence>
<protein>
    <recommendedName>
        <fullName evidence="6">Lipase domain-containing protein</fullName>
    </recommendedName>
</protein>
<gene>
    <name evidence="7" type="ORF">Cfor_11036</name>
</gene>
<dbReference type="AlphaFoldDB" id="A0A6L2PRM2"/>
<organism evidence="7 8">
    <name type="scientific">Coptotermes formosanus</name>
    <name type="common">Formosan subterranean termite</name>
    <dbReference type="NCBI Taxonomy" id="36987"/>
    <lineage>
        <taxon>Eukaryota</taxon>
        <taxon>Metazoa</taxon>
        <taxon>Ecdysozoa</taxon>
        <taxon>Arthropoda</taxon>
        <taxon>Hexapoda</taxon>
        <taxon>Insecta</taxon>
        <taxon>Pterygota</taxon>
        <taxon>Neoptera</taxon>
        <taxon>Polyneoptera</taxon>
        <taxon>Dictyoptera</taxon>
        <taxon>Blattodea</taxon>
        <taxon>Blattoidea</taxon>
        <taxon>Termitoidae</taxon>
        <taxon>Rhinotermitidae</taxon>
        <taxon>Coptotermes</taxon>
    </lineage>
</organism>
<dbReference type="GO" id="GO:0016042">
    <property type="term" value="P:lipid catabolic process"/>
    <property type="evidence" value="ECO:0007669"/>
    <property type="project" value="TreeGrafter"/>
</dbReference>
<keyword evidence="3" id="KW-0964">Secreted</keyword>
<dbReference type="CDD" id="cd00707">
    <property type="entry name" value="Pancreat_lipase_like"/>
    <property type="match status" value="1"/>
</dbReference>
<comment type="caution">
    <text evidence="7">The sequence shown here is derived from an EMBL/GenBank/DDBJ whole genome shotgun (WGS) entry which is preliminary data.</text>
</comment>
<dbReference type="PANTHER" id="PTHR11610">
    <property type="entry name" value="LIPASE"/>
    <property type="match status" value="1"/>
</dbReference>
<dbReference type="PRINTS" id="PR00821">
    <property type="entry name" value="TAGLIPASE"/>
</dbReference>
<dbReference type="InterPro" id="IPR033906">
    <property type="entry name" value="Lipase_N"/>
</dbReference>
<comment type="subcellular location">
    <subcellularLocation>
        <location evidence="1">Secreted</location>
    </subcellularLocation>
</comment>
<dbReference type="Gene3D" id="3.40.50.1820">
    <property type="entry name" value="alpha/beta hydrolase"/>
    <property type="match status" value="1"/>
</dbReference>
<dbReference type="OrthoDB" id="270009at2759"/>
<comment type="similarity">
    <text evidence="2 4">Belongs to the AB hydrolase superfamily. Lipase family.</text>
</comment>
<dbReference type="SUPFAM" id="SSF53474">
    <property type="entry name" value="alpha/beta-Hydrolases"/>
    <property type="match status" value="1"/>
</dbReference>
<dbReference type="FunCoup" id="A0A6L2PRM2">
    <property type="interactions" value="48"/>
</dbReference>